<reference evidence="1" key="2">
    <citation type="journal article" date="2022" name="Microb. Genom.">
        <title>A chromosome-scale genome assembly of the tomato pathogen Cladosporium fulvum reveals a compartmentalized genome architecture and the presence of a dispensable chromosome.</title>
        <authorList>
            <person name="Zaccaron A.Z."/>
            <person name="Chen L.H."/>
            <person name="Samaras A."/>
            <person name="Stergiopoulos I."/>
        </authorList>
    </citation>
    <scope>NUCLEOTIDE SEQUENCE</scope>
    <source>
        <strain evidence="1">Race5_Kim</strain>
    </source>
</reference>
<proteinExistence type="predicted"/>
<reference evidence="1" key="1">
    <citation type="submission" date="2021-12" db="EMBL/GenBank/DDBJ databases">
        <authorList>
            <person name="Zaccaron A."/>
            <person name="Stergiopoulos I."/>
        </authorList>
    </citation>
    <scope>NUCLEOTIDE SEQUENCE</scope>
    <source>
        <strain evidence="1">Race5_Kim</strain>
    </source>
</reference>
<dbReference type="GeneID" id="71987296"/>
<protein>
    <submittedName>
        <fullName evidence="1">Uncharacterized protein</fullName>
    </submittedName>
</protein>
<dbReference type="AlphaFoldDB" id="A0A9Q8PBB3"/>
<evidence type="ECO:0000313" key="2">
    <source>
        <dbReference type="Proteomes" id="UP000756132"/>
    </source>
</evidence>
<dbReference type="EMBL" id="CP090168">
    <property type="protein sequence ID" value="UJO19277.1"/>
    <property type="molecule type" value="Genomic_DNA"/>
</dbReference>
<accession>A0A9Q8PBB3</accession>
<dbReference type="RefSeq" id="XP_047763643.1">
    <property type="nucleotide sequence ID" value="XM_047906566.1"/>
</dbReference>
<keyword evidence="2" id="KW-1185">Reference proteome</keyword>
<name>A0A9Q8PBB3_PASFU</name>
<evidence type="ECO:0000313" key="1">
    <source>
        <dbReference type="EMBL" id="UJO19277.1"/>
    </source>
</evidence>
<dbReference type="KEGG" id="ffu:CLAFUR5_07418"/>
<gene>
    <name evidence="1" type="ORF">CLAFUR5_07418</name>
</gene>
<organism evidence="1 2">
    <name type="scientific">Passalora fulva</name>
    <name type="common">Tomato leaf mold</name>
    <name type="synonym">Cladosporium fulvum</name>
    <dbReference type="NCBI Taxonomy" id="5499"/>
    <lineage>
        <taxon>Eukaryota</taxon>
        <taxon>Fungi</taxon>
        <taxon>Dikarya</taxon>
        <taxon>Ascomycota</taxon>
        <taxon>Pezizomycotina</taxon>
        <taxon>Dothideomycetes</taxon>
        <taxon>Dothideomycetidae</taxon>
        <taxon>Mycosphaerellales</taxon>
        <taxon>Mycosphaerellaceae</taxon>
        <taxon>Fulvia</taxon>
    </lineage>
</organism>
<sequence>MEVRPLKSDLGLSARDPSPIRLDSNCSCKYYCGCRQVGTARQRNIARAIKKCANSLHNDVRDWVSKVIAAGGIADGEAFNFVLDVQTRLAVLNTWVNDLANEFSDDPENWQPMPDQWGKAE</sequence>
<dbReference type="Proteomes" id="UP000756132">
    <property type="component" value="Chromosome 6"/>
</dbReference>